<keyword evidence="10" id="KW-0489">Methyltransferase</keyword>
<evidence type="ECO:0000313" key="10">
    <source>
        <dbReference type="EMBL" id="VFK68144.1"/>
    </source>
</evidence>
<dbReference type="SUPFAM" id="SSF53335">
    <property type="entry name" value="S-adenosyl-L-methionine-dependent methyltransferases"/>
    <property type="match status" value="1"/>
</dbReference>
<proteinExistence type="inferred from homology"/>
<dbReference type="Gene3D" id="3.40.5.100">
    <property type="match status" value="1"/>
</dbReference>
<comment type="catalytic activity">
    <reaction evidence="8">
        <text>arsenic triglutathione + 3 [thioredoxin]-dithiol + 3 S-adenosyl-L-methionine = trimethylarsine + 3 [thioredoxin]-disulfide + 3 glutathione + 3 S-adenosyl-L-homocysteine + 3 H(+)</text>
        <dbReference type="Rhea" id="RHEA:69432"/>
        <dbReference type="Rhea" id="RHEA-COMP:10698"/>
        <dbReference type="Rhea" id="RHEA-COMP:10700"/>
        <dbReference type="ChEBI" id="CHEBI:15378"/>
        <dbReference type="ChEBI" id="CHEBI:27130"/>
        <dbReference type="ChEBI" id="CHEBI:29950"/>
        <dbReference type="ChEBI" id="CHEBI:50058"/>
        <dbReference type="ChEBI" id="CHEBI:57856"/>
        <dbReference type="ChEBI" id="CHEBI:57925"/>
        <dbReference type="ChEBI" id="CHEBI:59789"/>
        <dbReference type="ChEBI" id="CHEBI:183640"/>
        <dbReference type="EC" id="2.1.1.137"/>
    </reaction>
</comment>
<dbReference type="CDD" id="cd02440">
    <property type="entry name" value="AdoMet_MTases"/>
    <property type="match status" value="1"/>
</dbReference>
<dbReference type="EMBL" id="CAADFZ010000202">
    <property type="protein sequence ID" value="VFK68144.1"/>
    <property type="molecule type" value="Genomic_DNA"/>
</dbReference>
<evidence type="ECO:0000256" key="2">
    <source>
        <dbReference type="ARBA" id="ARBA00022691"/>
    </source>
</evidence>
<dbReference type="EMBL" id="CAADGD010000197">
    <property type="protein sequence ID" value="VFK73400.1"/>
    <property type="molecule type" value="Genomic_DNA"/>
</dbReference>
<sequence length="330" mass="37457">MYEELKEYYGNVLEESKDLKSNVSCCAADFVPPEIKDIIADLRKEVVEKFYGCGFPIPPLLEGCIVLDLGSGTGRDAYIASKLVGESGNVIAVDMTEKQIAVAEKHVDWHMNRFGYTRANIDFREGYIEDLKAVDIEDNSIDVVISNCVINLSLDKQKVFREIFRVLKPGGELYFSDMFASRRIPENLRSDPILYRDGFGGALYIEDFRRRMKKAGFYDYKVVSDFEVQTTSPDITSRIDVLNSPFRSRTIRAFKLSDLEDAHENYGQIATYSGTIPGHPHRFELDNHHEFVTGKPVSVCGNIASMLQNTRYAKHWIVSGDRSVHYGAFE</sequence>
<dbReference type="Gene3D" id="3.40.50.150">
    <property type="entry name" value="Vaccinia Virus protein VP39"/>
    <property type="match status" value="1"/>
</dbReference>
<organism evidence="10">
    <name type="scientific">Candidatus Kentrum sp. UNK</name>
    <dbReference type="NCBI Taxonomy" id="2126344"/>
    <lineage>
        <taxon>Bacteria</taxon>
        <taxon>Pseudomonadati</taxon>
        <taxon>Pseudomonadota</taxon>
        <taxon>Gammaproteobacteria</taxon>
        <taxon>Candidatus Kentrum</taxon>
    </lineage>
</organism>
<comment type="similarity">
    <text evidence="3">Belongs to the methyltransferase superfamily. Arsenite methyltransferase family.</text>
</comment>
<keyword evidence="1 10" id="KW-0808">Transferase</keyword>
<dbReference type="PANTHER" id="PTHR43675">
    <property type="entry name" value="ARSENITE METHYLTRANSFERASE"/>
    <property type="match status" value="1"/>
</dbReference>
<evidence type="ECO:0000256" key="5">
    <source>
        <dbReference type="ARBA" id="ARBA00034545"/>
    </source>
</evidence>
<evidence type="ECO:0000256" key="8">
    <source>
        <dbReference type="ARBA" id="ARBA00048428"/>
    </source>
</evidence>
<evidence type="ECO:0000256" key="6">
    <source>
        <dbReference type="ARBA" id="ARBA00047941"/>
    </source>
</evidence>
<dbReference type="AlphaFoldDB" id="A0A451APZ0"/>
<comment type="catalytic activity">
    <reaction evidence="7">
        <text>arsenic triglutathione + 2 [thioredoxin]-dithiol + 2 S-adenosyl-L-methionine + H2O = dimethylarsinous acid + 2 [thioredoxin]-disulfide + 3 glutathione + 2 S-adenosyl-L-homocysteine + 2 H(+)</text>
        <dbReference type="Rhea" id="RHEA:69464"/>
        <dbReference type="Rhea" id="RHEA-COMP:10698"/>
        <dbReference type="Rhea" id="RHEA-COMP:10700"/>
        <dbReference type="ChEBI" id="CHEBI:15377"/>
        <dbReference type="ChEBI" id="CHEBI:15378"/>
        <dbReference type="ChEBI" id="CHEBI:23808"/>
        <dbReference type="ChEBI" id="CHEBI:29950"/>
        <dbReference type="ChEBI" id="CHEBI:50058"/>
        <dbReference type="ChEBI" id="CHEBI:57856"/>
        <dbReference type="ChEBI" id="CHEBI:57925"/>
        <dbReference type="ChEBI" id="CHEBI:59789"/>
        <dbReference type="ChEBI" id="CHEBI:183640"/>
        <dbReference type="EC" id="2.1.1.137"/>
    </reaction>
</comment>
<evidence type="ECO:0000256" key="1">
    <source>
        <dbReference type="ARBA" id="ARBA00022679"/>
    </source>
</evidence>
<evidence type="ECO:0000256" key="3">
    <source>
        <dbReference type="ARBA" id="ARBA00034487"/>
    </source>
</evidence>
<evidence type="ECO:0000256" key="4">
    <source>
        <dbReference type="ARBA" id="ARBA00034521"/>
    </source>
</evidence>
<evidence type="ECO:0000313" key="11">
    <source>
        <dbReference type="EMBL" id="VFK73400.1"/>
    </source>
</evidence>
<comment type="catalytic activity">
    <reaction evidence="6">
        <text>arsenic triglutathione + [thioredoxin]-dithiol + S-adenosyl-L-methionine + 2 H2O = methylarsonous acid + [thioredoxin]-disulfide + 3 glutathione + S-adenosyl-L-homocysteine + H(+)</text>
        <dbReference type="Rhea" id="RHEA:69460"/>
        <dbReference type="Rhea" id="RHEA-COMP:10698"/>
        <dbReference type="Rhea" id="RHEA-COMP:10700"/>
        <dbReference type="ChEBI" id="CHEBI:15377"/>
        <dbReference type="ChEBI" id="CHEBI:15378"/>
        <dbReference type="ChEBI" id="CHEBI:17826"/>
        <dbReference type="ChEBI" id="CHEBI:29950"/>
        <dbReference type="ChEBI" id="CHEBI:50058"/>
        <dbReference type="ChEBI" id="CHEBI:57856"/>
        <dbReference type="ChEBI" id="CHEBI:57925"/>
        <dbReference type="ChEBI" id="CHEBI:59789"/>
        <dbReference type="ChEBI" id="CHEBI:183640"/>
        <dbReference type="EC" id="2.1.1.137"/>
    </reaction>
</comment>
<dbReference type="Pfam" id="PF13847">
    <property type="entry name" value="Methyltransf_31"/>
    <property type="match status" value="1"/>
</dbReference>
<dbReference type="InterPro" id="IPR025714">
    <property type="entry name" value="Methyltranfer_dom"/>
</dbReference>
<evidence type="ECO:0000256" key="7">
    <source>
        <dbReference type="ARBA" id="ARBA00047943"/>
    </source>
</evidence>
<dbReference type="EC" id="2.1.1.137" evidence="4"/>
<dbReference type="InterPro" id="IPR026669">
    <property type="entry name" value="Arsenite_MeTrfase-like"/>
</dbReference>
<evidence type="ECO:0000259" key="9">
    <source>
        <dbReference type="Pfam" id="PF13847"/>
    </source>
</evidence>
<reference evidence="10" key="1">
    <citation type="submission" date="2019-02" db="EMBL/GenBank/DDBJ databases">
        <authorList>
            <person name="Gruber-Vodicka R. H."/>
            <person name="Seah K. B. B."/>
        </authorList>
    </citation>
    <scope>NUCLEOTIDE SEQUENCE</scope>
    <source>
        <strain evidence="11">BECK_BY19</strain>
        <strain evidence="10">BECK_BY8</strain>
    </source>
</reference>
<feature type="domain" description="Methyltransferase" evidence="9">
    <location>
        <begin position="62"/>
        <end position="214"/>
    </location>
</feature>
<dbReference type="InterPro" id="IPR029063">
    <property type="entry name" value="SAM-dependent_MTases_sf"/>
</dbReference>
<accession>A0A451APZ0</accession>
<keyword evidence="2" id="KW-0949">S-adenosyl-L-methionine</keyword>
<dbReference type="GO" id="GO:0032259">
    <property type="term" value="P:methylation"/>
    <property type="evidence" value="ECO:0007669"/>
    <property type="project" value="UniProtKB-KW"/>
</dbReference>
<protein>
    <recommendedName>
        <fullName evidence="5">Arsenite methyltransferase</fullName>
        <ecNumber evidence="4">2.1.1.137</ecNumber>
    </recommendedName>
</protein>
<dbReference type="GO" id="GO:0030791">
    <property type="term" value="F:arsenite methyltransferase activity"/>
    <property type="evidence" value="ECO:0007669"/>
    <property type="project" value="UniProtKB-EC"/>
</dbReference>
<gene>
    <name evidence="10" type="ORF">BECKUNK1418G_GA0071005_12021</name>
    <name evidence="11" type="ORF">BECKUNK1418H_GA0071006_11971</name>
</gene>
<dbReference type="PANTHER" id="PTHR43675:SF8">
    <property type="entry name" value="ARSENITE METHYLTRANSFERASE"/>
    <property type="match status" value="1"/>
</dbReference>
<name>A0A451APZ0_9GAMM</name>